<dbReference type="PIRSF" id="PIRSF000857">
    <property type="entry name" value="PAPS_reductase"/>
    <property type="match status" value="1"/>
</dbReference>
<evidence type="ECO:0000256" key="7">
    <source>
        <dbReference type="ARBA" id="ARBA00024298"/>
    </source>
</evidence>
<dbReference type="RefSeq" id="WP_008477970.1">
    <property type="nucleotide sequence ID" value="NZ_CAGS01000232.1"/>
</dbReference>
<keyword evidence="5 14" id="KW-0408">Iron</keyword>
<dbReference type="PANTHER" id="PTHR46482:SF9">
    <property type="entry name" value="5'-ADENYLYLSULFATE REDUCTASE 1, CHLOROPLASTIC"/>
    <property type="match status" value="1"/>
</dbReference>
<evidence type="ECO:0000256" key="11">
    <source>
        <dbReference type="ARBA" id="ARBA00030894"/>
    </source>
</evidence>
<dbReference type="OrthoDB" id="9772604at2"/>
<keyword evidence="3 14" id="KW-0479">Metal-binding</keyword>
<feature type="binding site" evidence="14">
    <location>
        <position position="127"/>
    </location>
    <ligand>
        <name>[4Fe-4S] cluster</name>
        <dbReference type="ChEBI" id="CHEBI:49883"/>
    </ligand>
</feature>
<evidence type="ECO:0000256" key="10">
    <source>
        <dbReference type="ARBA" id="ARBA00029514"/>
    </source>
</evidence>
<evidence type="ECO:0000313" key="16">
    <source>
        <dbReference type="EMBL" id="CCF84083.1"/>
    </source>
</evidence>
<dbReference type="PANTHER" id="PTHR46482">
    <property type="entry name" value="5'-ADENYLYLSULFATE REDUCTASE 3, CHLOROPLASTIC"/>
    <property type="match status" value="1"/>
</dbReference>
<dbReference type="NCBIfam" id="NF002537">
    <property type="entry name" value="PRK02090.1"/>
    <property type="match status" value="1"/>
</dbReference>
<keyword evidence="2 14" id="KW-0963">Cytoplasm</keyword>
<keyword evidence="4 14" id="KW-0560">Oxidoreductase</keyword>
<reference evidence="16 17" key="1">
    <citation type="journal article" date="2012" name="ISME J.">
        <title>Nitrification expanded: discovery, physiology and genomics of a nitrite-oxidizing bacterium from the phylum Chloroflexi.</title>
        <authorList>
            <person name="Sorokin D.Y."/>
            <person name="Lucker S."/>
            <person name="Vejmelkova D."/>
            <person name="Kostrikina N.A."/>
            <person name="Kleerebezem R."/>
            <person name="Rijpstra W.I."/>
            <person name="Damste J.S."/>
            <person name="Le Paslier D."/>
            <person name="Muyzer G."/>
            <person name="Wagner M."/>
            <person name="van Loosdrecht M.C."/>
            <person name="Daims H."/>
        </authorList>
    </citation>
    <scope>NUCLEOTIDE SEQUENCE [LARGE SCALE GENOMIC DNA]</scope>
    <source>
        <strain evidence="17">none</strain>
    </source>
</reference>
<dbReference type="InterPro" id="IPR014729">
    <property type="entry name" value="Rossmann-like_a/b/a_fold"/>
</dbReference>
<protein>
    <recommendedName>
        <fullName evidence="10 14">Adenosine 5'-phosphosulfate reductase</fullName>
        <shortName evidence="14">APS reductase</shortName>
        <ecNumber evidence="9 14">1.8.4.10</ecNumber>
    </recommendedName>
    <alternativeName>
        <fullName evidence="12 14">5'-adenylylsulfate reductase</fullName>
    </alternativeName>
    <alternativeName>
        <fullName evidence="11 14">Thioredoxin-dependent 5'-adenylylsulfate reductase</fullName>
    </alternativeName>
</protein>
<gene>
    <name evidence="14 16" type="primary">cysH</name>
    <name evidence="16" type="ORF">NITHO_3070009</name>
</gene>
<dbReference type="NCBIfam" id="TIGR00434">
    <property type="entry name" value="cysH"/>
    <property type="match status" value="1"/>
</dbReference>
<organism evidence="16 17">
    <name type="scientific">Nitrolancea hollandica Lb</name>
    <dbReference type="NCBI Taxonomy" id="1129897"/>
    <lineage>
        <taxon>Bacteria</taxon>
        <taxon>Pseudomonadati</taxon>
        <taxon>Thermomicrobiota</taxon>
        <taxon>Thermomicrobia</taxon>
        <taxon>Sphaerobacterales</taxon>
        <taxon>Sphaerobacterineae</taxon>
        <taxon>Sphaerobacteraceae</taxon>
        <taxon>Nitrolancea</taxon>
    </lineage>
</organism>
<dbReference type="GO" id="GO:0070814">
    <property type="term" value="P:hydrogen sulfide biosynthetic process"/>
    <property type="evidence" value="ECO:0007669"/>
    <property type="project" value="UniProtKB-UniRule"/>
</dbReference>
<dbReference type="Proteomes" id="UP000004221">
    <property type="component" value="Unassembled WGS sequence"/>
</dbReference>
<name>I4EHC1_9BACT</name>
<dbReference type="GO" id="GO:0005737">
    <property type="term" value="C:cytoplasm"/>
    <property type="evidence" value="ECO:0007669"/>
    <property type="project" value="UniProtKB-SubCell"/>
</dbReference>
<evidence type="ECO:0000256" key="5">
    <source>
        <dbReference type="ARBA" id="ARBA00023004"/>
    </source>
</evidence>
<dbReference type="HAMAP" id="MF_00063">
    <property type="entry name" value="CysH"/>
    <property type="match status" value="1"/>
</dbReference>
<dbReference type="AlphaFoldDB" id="I4EHC1"/>
<evidence type="ECO:0000313" key="17">
    <source>
        <dbReference type="Proteomes" id="UP000004221"/>
    </source>
</evidence>
<evidence type="ECO:0000256" key="2">
    <source>
        <dbReference type="ARBA" id="ARBA00022490"/>
    </source>
</evidence>
<comment type="similarity">
    <text evidence="1 14">Belongs to the PAPS reductase family. CysH subfamily.</text>
</comment>
<comment type="subcellular location">
    <subcellularLocation>
        <location evidence="14">Cytoplasm</location>
    </subcellularLocation>
</comment>
<evidence type="ECO:0000256" key="14">
    <source>
        <dbReference type="HAMAP-Rule" id="MF_00063"/>
    </source>
</evidence>
<feature type="binding site" evidence="14">
    <location>
        <position position="126"/>
    </location>
    <ligand>
        <name>[4Fe-4S] cluster</name>
        <dbReference type="ChEBI" id="CHEBI:49883"/>
    </ligand>
</feature>
<evidence type="ECO:0000256" key="12">
    <source>
        <dbReference type="ARBA" id="ARBA00032041"/>
    </source>
</evidence>
<comment type="catalytic activity">
    <reaction evidence="13 14">
        <text>[thioredoxin]-disulfide + sulfite + AMP + 2 H(+) = adenosine 5'-phosphosulfate + [thioredoxin]-dithiol</text>
        <dbReference type="Rhea" id="RHEA:21976"/>
        <dbReference type="Rhea" id="RHEA-COMP:10698"/>
        <dbReference type="Rhea" id="RHEA-COMP:10700"/>
        <dbReference type="ChEBI" id="CHEBI:15378"/>
        <dbReference type="ChEBI" id="CHEBI:17359"/>
        <dbReference type="ChEBI" id="CHEBI:29950"/>
        <dbReference type="ChEBI" id="CHEBI:50058"/>
        <dbReference type="ChEBI" id="CHEBI:58243"/>
        <dbReference type="ChEBI" id="CHEBI:456215"/>
        <dbReference type="EC" id="1.8.4.10"/>
    </reaction>
</comment>
<dbReference type="GO" id="GO:0051539">
    <property type="term" value="F:4 iron, 4 sulfur cluster binding"/>
    <property type="evidence" value="ECO:0007669"/>
    <property type="project" value="UniProtKB-UniRule"/>
</dbReference>
<keyword evidence="6 14" id="KW-0411">Iron-sulfur</keyword>
<dbReference type="InterPro" id="IPR004511">
    <property type="entry name" value="PAPS/APS_Rdtase"/>
</dbReference>
<evidence type="ECO:0000256" key="1">
    <source>
        <dbReference type="ARBA" id="ARBA00009732"/>
    </source>
</evidence>
<dbReference type="InterPro" id="IPR011798">
    <property type="entry name" value="APS_reductase"/>
</dbReference>
<dbReference type="GO" id="GO:0019344">
    <property type="term" value="P:cysteine biosynthetic process"/>
    <property type="evidence" value="ECO:0007669"/>
    <property type="project" value="InterPro"/>
</dbReference>
<dbReference type="GO" id="GO:0043866">
    <property type="term" value="F:adenylyl-sulfate reductase (thioredoxin) activity"/>
    <property type="evidence" value="ECO:0007669"/>
    <property type="project" value="UniProtKB-EC"/>
</dbReference>
<dbReference type="SUPFAM" id="SSF52402">
    <property type="entry name" value="Adenine nucleotide alpha hydrolases-like"/>
    <property type="match status" value="1"/>
</dbReference>
<feature type="binding site" evidence="14">
    <location>
        <position position="210"/>
    </location>
    <ligand>
        <name>[4Fe-4S] cluster</name>
        <dbReference type="ChEBI" id="CHEBI:49883"/>
    </ligand>
</feature>
<comment type="caution">
    <text evidence="16">The sequence shown here is derived from an EMBL/GenBank/DDBJ whole genome shotgun (WGS) entry which is preliminary data.</text>
</comment>
<dbReference type="GO" id="GO:0019379">
    <property type="term" value="P:sulfate assimilation, phosphoadenylyl sulfate reduction by phosphoadenylyl-sulfate reductase (thioredoxin)"/>
    <property type="evidence" value="ECO:0007669"/>
    <property type="project" value="UniProtKB-UniRule"/>
</dbReference>
<evidence type="ECO:0000256" key="4">
    <source>
        <dbReference type="ARBA" id="ARBA00023002"/>
    </source>
</evidence>
<dbReference type="Pfam" id="PF01507">
    <property type="entry name" value="PAPS_reduct"/>
    <property type="match status" value="1"/>
</dbReference>
<comment type="cofactor">
    <cofactor evidence="14">
        <name>[4Fe-4S] cluster</name>
        <dbReference type="ChEBI" id="CHEBI:49883"/>
    </cofactor>
    <text evidence="14">Binds 1 [4Fe-4S] cluster per subunit.</text>
</comment>
<accession>I4EHC1</accession>
<evidence type="ECO:0000256" key="9">
    <source>
        <dbReference type="ARBA" id="ARBA00024386"/>
    </source>
</evidence>
<dbReference type="GO" id="GO:0004604">
    <property type="term" value="F:phosphoadenylyl-sulfate reductase (thioredoxin) activity"/>
    <property type="evidence" value="ECO:0007669"/>
    <property type="project" value="UniProtKB-UniRule"/>
</dbReference>
<feature type="binding site" evidence="14">
    <location>
        <position position="213"/>
    </location>
    <ligand>
        <name>[4Fe-4S] cluster</name>
        <dbReference type="ChEBI" id="CHEBI:49883"/>
    </ligand>
</feature>
<feature type="domain" description="Phosphoadenosine phosphosulphate reductase" evidence="15">
    <location>
        <begin position="41"/>
        <end position="216"/>
    </location>
</feature>
<dbReference type="CDD" id="cd23945">
    <property type="entry name" value="PAPS_reductase"/>
    <property type="match status" value="1"/>
</dbReference>
<dbReference type="EC" id="1.8.4.10" evidence="9 14"/>
<evidence type="ECO:0000256" key="3">
    <source>
        <dbReference type="ARBA" id="ARBA00022723"/>
    </source>
</evidence>
<dbReference type="EMBL" id="CAGS01000232">
    <property type="protein sequence ID" value="CCF84083.1"/>
    <property type="molecule type" value="Genomic_DNA"/>
</dbReference>
<dbReference type="InterPro" id="IPR002500">
    <property type="entry name" value="PAPS_reduct_dom"/>
</dbReference>
<dbReference type="NCBIfam" id="TIGR02055">
    <property type="entry name" value="APS_reductase"/>
    <property type="match status" value="1"/>
</dbReference>
<proteinExistence type="inferred from homology"/>
<dbReference type="Gene3D" id="3.40.50.620">
    <property type="entry name" value="HUPs"/>
    <property type="match status" value="1"/>
</dbReference>
<dbReference type="GO" id="GO:0046872">
    <property type="term" value="F:metal ion binding"/>
    <property type="evidence" value="ECO:0007669"/>
    <property type="project" value="UniProtKB-KW"/>
</dbReference>
<evidence type="ECO:0000256" key="13">
    <source>
        <dbReference type="ARBA" id="ARBA00048441"/>
    </source>
</evidence>
<comment type="pathway">
    <text evidence="8 14">Sulfur metabolism; hydrogen sulfide biosynthesis; sulfite from sulfate.</text>
</comment>
<sequence length="267" mass="31008">MVIDNYDLLDEWEVGELAIELDDKEPQEVLRWGIERFGSGIAICTSFQSDGMAILDMAWRIDPNIRVFTVDSGRMHQETYDLMERVRERYQIPIEVYYPDAAELEAFVRQEGINPFYRGVPLRLRCCEVRKVNPLKKVLEGLDAWVTGLRRDQWASRSNIRKVEIDHDHGGLLKFNPLADWMEDEVWDYIRDNDVPYNELYDKGYTSIGCAPCTRPTKPGEDPRAGRWWWEKNAPKECGIHCPIETGTFEHEAEILLGRHVAGAKFS</sequence>
<evidence type="ECO:0000259" key="15">
    <source>
        <dbReference type="Pfam" id="PF01507"/>
    </source>
</evidence>
<evidence type="ECO:0000256" key="8">
    <source>
        <dbReference type="ARBA" id="ARBA00024327"/>
    </source>
</evidence>
<comment type="function">
    <text evidence="7 14">Catalyzes the formation of sulfite from adenosine 5'-phosphosulfate (APS) using thioredoxin as an electron donor.</text>
</comment>
<keyword evidence="17" id="KW-1185">Reference proteome</keyword>
<evidence type="ECO:0000256" key="6">
    <source>
        <dbReference type="ARBA" id="ARBA00023014"/>
    </source>
</evidence>
<feature type="active site" description="Nucleophile; cysteine thiosulfonate intermediate" evidence="14">
    <location>
        <position position="238"/>
    </location>
</feature>